<reference evidence="2" key="1">
    <citation type="submission" date="2019-08" db="EMBL/GenBank/DDBJ databases">
        <authorList>
            <person name="Kucharzyk K."/>
            <person name="Murdoch R.W."/>
            <person name="Higgins S."/>
            <person name="Loffler F."/>
        </authorList>
    </citation>
    <scope>NUCLEOTIDE SEQUENCE</scope>
</reference>
<evidence type="ECO:0000259" key="1">
    <source>
        <dbReference type="Pfam" id="PF03235"/>
    </source>
</evidence>
<gene>
    <name evidence="2" type="ORF">SDC9_211664</name>
</gene>
<organism evidence="2">
    <name type="scientific">bioreactor metagenome</name>
    <dbReference type="NCBI Taxonomy" id="1076179"/>
    <lineage>
        <taxon>unclassified sequences</taxon>
        <taxon>metagenomes</taxon>
        <taxon>ecological metagenomes</taxon>
    </lineage>
</organism>
<proteinExistence type="predicted"/>
<protein>
    <recommendedName>
        <fullName evidence="1">GmrSD restriction endonucleases N-terminal domain-containing protein</fullName>
    </recommendedName>
</protein>
<name>A0A645JKL7_9ZZZZ</name>
<comment type="caution">
    <text evidence="2">The sequence shown here is derived from an EMBL/GenBank/DDBJ whole genome shotgun (WGS) entry which is preliminary data.</text>
</comment>
<feature type="domain" description="GmrSD restriction endonucleases N-terminal" evidence="1">
    <location>
        <begin position="9"/>
        <end position="125"/>
    </location>
</feature>
<accession>A0A645JKL7</accession>
<sequence length="137" mass="15812">MIINDFMTLLKEYKVIIPSIQRDYAQGRINEDVKRIRNKFLKNISSVLVDDYVGKPLKLDFIYGYIIVDETGKGIPLSLFTPLDGQQRLTTLFLIYWYAAISEGKMDKECQTILSKFSYSTRAKSRKCRLGQISPMA</sequence>
<evidence type="ECO:0000313" key="2">
    <source>
        <dbReference type="EMBL" id="MPN63897.1"/>
    </source>
</evidence>
<dbReference type="EMBL" id="VSSQ01143984">
    <property type="protein sequence ID" value="MPN63897.1"/>
    <property type="molecule type" value="Genomic_DNA"/>
</dbReference>
<dbReference type="InterPro" id="IPR004919">
    <property type="entry name" value="GmrSD_N"/>
</dbReference>
<dbReference type="Pfam" id="PF03235">
    <property type="entry name" value="GmrSD_N"/>
    <property type="match status" value="1"/>
</dbReference>
<dbReference type="AlphaFoldDB" id="A0A645JKL7"/>